<feature type="chain" id="PRO_5037273613" evidence="1">
    <location>
        <begin position="19"/>
        <end position="134"/>
    </location>
</feature>
<dbReference type="AlphaFoldDB" id="A0A914H662"/>
<evidence type="ECO:0000256" key="1">
    <source>
        <dbReference type="SAM" id="SignalP"/>
    </source>
</evidence>
<protein>
    <submittedName>
        <fullName evidence="3">Cellulose binding protein</fullName>
    </submittedName>
</protein>
<keyword evidence="2" id="KW-1185">Reference proteome</keyword>
<accession>A0A914H662</accession>
<name>A0A914H662_GLORO</name>
<feature type="signal peptide" evidence="1">
    <location>
        <begin position="1"/>
        <end position="18"/>
    </location>
</feature>
<dbReference type="WBParaSite" id="Gr19_v10_g14044.t1">
    <property type="protein sequence ID" value="Gr19_v10_g14044.t1"/>
    <property type="gene ID" value="Gr19_v10_g14044"/>
</dbReference>
<proteinExistence type="predicted"/>
<evidence type="ECO:0000313" key="3">
    <source>
        <dbReference type="WBParaSite" id="Gr19_v10_g14044.t1"/>
    </source>
</evidence>
<dbReference type="Proteomes" id="UP000887572">
    <property type="component" value="Unplaced"/>
</dbReference>
<keyword evidence="1" id="KW-0732">Signal</keyword>
<organism evidence="2 3">
    <name type="scientific">Globodera rostochiensis</name>
    <name type="common">Golden nematode worm</name>
    <name type="synonym">Heterodera rostochiensis</name>
    <dbReference type="NCBI Taxonomy" id="31243"/>
    <lineage>
        <taxon>Eukaryota</taxon>
        <taxon>Metazoa</taxon>
        <taxon>Ecdysozoa</taxon>
        <taxon>Nematoda</taxon>
        <taxon>Chromadorea</taxon>
        <taxon>Rhabditida</taxon>
        <taxon>Tylenchina</taxon>
        <taxon>Tylenchomorpha</taxon>
        <taxon>Tylenchoidea</taxon>
        <taxon>Heteroderidae</taxon>
        <taxon>Heteroderinae</taxon>
        <taxon>Globodera</taxon>
    </lineage>
</organism>
<evidence type="ECO:0000313" key="2">
    <source>
        <dbReference type="Proteomes" id="UP000887572"/>
    </source>
</evidence>
<reference evidence="3" key="1">
    <citation type="submission" date="2022-11" db="UniProtKB">
        <authorList>
            <consortium name="WormBaseParasite"/>
        </authorList>
    </citation>
    <scope>IDENTIFICATION</scope>
</reference>
<sequence length="134" mass="14647">MGLLLFFALVGQLSVVLPQTLPPNAHDPVIVYVDLANRTESCSNYKLEFFNNLFMLICQVTFQVQLPDGAILEKYWNMNPVSGTDNKQFTLPDNVRLYPGQSFADAGITVAGGGQPNVTVVSVEKVPSGQKCPK</sequence>